<protein>
    <submittedName>
        <fullName evidence="2">Uncharacterized protein</fullName>
    </submittedName>
</protein>
<dbReference type="Proteomes" id="UP000245119">
    <property type="component" value="Linkage Group LG10"/>
</dbReference>
<feature type="compositionally biased region" description="Pro residues" evidence="1">
    <location>
        <begin position="83"/>
        <end position="92"/>
    </location>
</feature>
<keyword evidence="3" id="KW-1185">Reference proteome</keyword>
<proteinExistence type="predicted"/>
<dbReference type="EMBL" id="PZQS01000010">
    <property type="protein sequence ID" value="PVD23225.1"/>
    <property type="molecule type" value="Genomic_DNA"/>
</dbReference>
<evidence type="ECO:0000256" key="1">
    <source>
        <dbReference type="SAM" id="MobiDB-lite"/>
    </source>
</evidence>
<evidence type="ECO:0000313" key="3">
    <source>
        <dbReference type="Proteomes" id="UP000245119"/>
    </source>
</evidence>
<name>A0A2T7NPX6_POMCA</name>
<comment type="caution">
    <text evidence="2">The sequence shown here is derived from an EMBL/GenBank/DDBJ whole genome shotgun (WGS) entry which is preliminary data.</text>
</comment>
<feature type="region of interest" description="Disordered" evidence="1">
    <location>
        <begin position="1"/>
        <end position="92"/>
    </location>
</feature>
<gene>
    <name evidence="2" type="ORF">C0Q70_16488</name>
</gene>
<dbReference type="AlphaFoldDB" id="A0A2T7NPX6"/>
<sequence length="92" mass="10108">MPCPSRPSRLAEDQVRPSVVDTGGSQDEINRRAIFTGLDNYRVTPRPETQANQSRHQHVGPSAPLHPPVLLQPHPISHSSAGPHPPPLFKDK</sequence>
<accession>A0A2T7NPX6</accession>
<organism evidence="2 3">
    <name type="scientific">Pomacea canaliculata</name>
    <name type="common">Golden apple snail</name>
    <dbReference type="NCBI Taxonomy" id="400727"/>
    <lineage>
        <taxon>Eukaryota</taxon>
        <taxon>Metazoa</taxon>
        <taxon>Spiralia</taxon>
        <taxon>Lophotrochozoa</taxon>
        <taxon>Mollusca</taxon>
        <taxon>Gastropoda</taxon>
        <taxon>Caenogastropoda</taxon>
        <taxon>Architaenioglossa</taxon>
        <taxon>Ampullarioidea</taxon>
        <taxon>Ampullariidae</taxon>
        <taxon>Pomacea</taxon>
    </lineage>
</organism>
<evidence type="ECO:0000313" key="2">
    <source>
        <dbReference type="EMBL" id="PVD23225.1"/>
    </source>
</evidence>
<reference evidence="2 3" key="1">
    <citation type="submission" date="2018-04" db="EMBL/GenBank/DDBJ databases">
        <title>The genome of golden apple snail Pomacea canaliculata provides insight into stress tolerance and invasive adaptation.</title>
        <authorList>
            <person name="Liu C."/>
            <person name="Liu B."/>
            <person name="Ren Y."/>
            <person name="Zhang Y."/>
            <person name="Wang H."/>
            <person name="Li S."/>
            <person name="Jiang F."/>
            <person name="Yin L."/>
            <person name="Zhang G."/>
            <person name="Qian W."/>
            <person name="Fan W."/>
        </authorList>
    </citation>
    <scope>NUCLEOTIDE SEQUENCE [LARGE SCALE GENOMIC DNA]</scope>
    <source>
        <strain evidence="2">SZHN2017</strain>
        <tissue evidence="2">Muscle</tissue>
    </source>
</reference>